<dbReference type="PANTHER" id="PTHR43802">
    <property type="entry name" value="ENOYL-COA HYDRATASE"/>
    <property type="match status" value="1"/>
</dbReference>
<gene>
    <name evidence="2" type="ORF">GCM10009804_58050</name>
</gene>
<dbReference type="EMBL" id="BAAAPH010000022">
    <property type="protein sequence ID" value="GAA1593927.1"/>
    <property type="molecule type" value="Genomic_DNA"/>
</dbReference>
<dbReference type="CDD" id="cd06558">
    <property type="entry name" value="crotonase-like"/>
    <property type="match status" value="1"/>
</dbReference>
<sequence>MLLAERDNDVLVVTLNRPRQLNALNGELLRALTDTWAEAADPDIRAVVVTGAGRGFCAGADLSSGRTGGSPATSGLRHTYNPHILAMTSLQKPVIAAVNGPAAGAGLALAFGADLRIASRAAKFVPAFARIGLVPDSGASYLVPRLIGYARSFEWFAGGRPVPADEALDWGLVNELVDPDQLMPRALELAHTLAQVPGRAVGLTKLALTQGTRRHLLEQLELEAELQEIAVNAPGRAAARSRVVEGLSARDQ</sequence>
<keyword evidence="3" id="KW-1185">Reference proteome</keyword>
<comment type="caution">
    <text evidence="2">The sequence shown here is derived from an EMBL/GenBank/DDBJ whole genome shotgun (WGS) entry which is preliminary data.</text>
</comment>
<dbReference type="Proteomes" id="UP001501705">
    <property type="component" value="Unassembled WGS sequence"/>
</dbReference>
<comment type="similarity">
    <text evidence="1">Belongs to the enoyl-CoA hydratase/isomerase family.</text>
</comment>
<evidence type="ECO:0000313" key="3">
    <source>
        <dbReference type="Proteomes" id="UP001501705"/>
    </source>
</evidence>
<evidence type="ECO:0000256" key="1">
    <source>
        <dbReference type="ARBA" id="ARBA00005254"/>
    </source>
</evidence>
<evidence type="ECO:0000313" key="2">
    <source>
        <dbReference type="EMBL" id="GAA1593927.1"/>
    </source>
</evidence>
<dbReference type="Gene3D" id="1.10.12.10">
    <property type="entry name" value="Lyase 2-enoyl-coa Hydratase, Chain A, domain 2"/>
    <property type="match status" value="1"/>
</dbReference>
<dbReference type="InterPro" id="IPR029045">
    <property type="entry name" value="ClpP/crotonase-like_dom_sf"/>
</dbReference>
<dbReference type="InterPro" id="IPR001753">
    <property type="entry name" value="Enoyl-CoA_hydra/iso"/>
</dbReference>
<dbReference type="SUPFAM" id="SSF52096">
    <property type="entry name" value="ClpP/crotonase"/>
    <property type="match status" value="1"/>
</dbReference>
<dbReference type="InterPro" id="IPR014748">
    <property type="entry name" value="Enoyl-CoA_hydra_C"/>
</dbReference>
<name>A0ABN2E5D1_9ACTN</name>
<organism evidence="2 3">
    <name type="scientific">Kribbella hippodromi</name>
    <dbReference type="NCBI Taxonomy" id="434347"/>
    <lineage>
        <taxon>Bacteria</taxon>
        <taxon>Bacillati</taxon>
        <taxon>Actinomycetota</taxon>
        <taxon>Actinomycetes</taxon>
        <taxon>Propionibacteriales</taxon>
        <taxon>Kribbellaceae</taxon>
        <taxon>Kribbella</taxon>
    </lineage>
</organism>
<protein>
    <submittedName>
        <fullName evidence="2">Enoyl-CoA hydratase-related protein</fullName>
    </submittedName>
</protein>
<dbReference type="Pfam" id="PF00378">
    <property type="entry name" value="ECH_1"/>
    <property type="match status" value="1"/>
</dbReference>
<dbReference type="PANTHER" id="PTHR43802:SF1">
    <property type="entry name" value="IP11341P-RELATED"/>
    <property type="match status" value="1"/>
</dbReference>
<dbReference type="Gene3D" id="3.90.226.10">
    <property type="entry name" value="2-enoyl-CoA Hydratase, Chain A, domain 1"/>
    <property type="match status" value="1"/>
</dbReference>
<proteinExistence type="inferred from homology"/>
<accession>A0ABN2E5D1</accession>
<reference evidence="2 3" key="1">
    <citation type="journal article" date="2019" name="Int. J. Syst. Evol. Microbiol.">
        <title>The Global Catalogue of Microorganisms (GCM) 10K type strain sequencing project: providing services to taxonomists for standard genome sequencing and annotation.</title>
        <authorList>
            <consortium name="The Broad Institute Genomics Platform"/>
            <consortium name="The Broad Institute Genome Sequencing Center for Infectious Disease"/>
            <person name="Wu L."/>
            <person name="Ma J."/>
        </authorList>
    </citation>
    <scope>NUCLEOTIDE SEQUENCE [LARGE SCALE GENOMIC DNA]</scope>
    <source>
        <strain evidence="2 3">JCM 15572</strain>
    </source>
</reference>